<keyword evidence="1" id="KW-0677">Repeat</keyword>
<reference evidence="3" key="1">
    <citation type="submission" date="2023-03" db="UniProtKB">
        <authorList>
            <consortium name="EnsemblPlants"/>
        </authorList>
    </citation>
    <scope>IDENTIFICATION</scope>
</reference>
<dbReference type="EnsemblPlants" id="MELO3C032994.2.1">
    <property type="protein sequence ID" value="MELO3C032994.2.1"/>
    <property type="gene ID" value="MELO3C032994.2"/>
</dbReference>
<evidence type="ECO:0000313" key="3">
    <source>
        <dbReference type="EnsemblPlants" id="MELO3C032994.2.1"/>
    </source>
</evidence>
<keyword evidence="2" id="KW-0129">CBS domain</keyword>
<organism evidence="3">
    <name type="scientific">Cucumis melo</name>
    <name type="common">Muskmelon</name>
    <dbReference type="NCBI Taxonomy" id="3656"/>
    <lineage>
        <taxon>Eukaryota</taxon>
        <taxon>Viridiplantae</taxon>
        <taxon>Streptophyta</taxon>
        <taxon>Embryophyta</taxon>
        <taxon>Tracheophyta</taxon>
        <taxon>Spermatophyta</taxon>
        <taxon>Magnoliopsida</taxon>
        <taxon>eudicotyledons</taxon>
        <taxon>Gunneridae</taxon>
        <taxon>Pentapetalae</taxon>
        <taxon>rosids</taxon>
        <taxon>fabids</taxon>
        <taxon>Cucurbitales</taxon>
        <taxon>Cucurbitaceae</taxon>
        <taxon>Benincaseae</taxon>
        <taxon>Cucumis</taxon>
    </lineage>
</organism>
<dbReference type="PANTHER" id="PTHR11689:SF136">
    <property type="entry name" value="H(+)_CL(-) EXCHANGE TRANSPORTER 7"/>
    <property type="match status" value="1"/>
</dbReference>
<accession>A0A9I9EFD4</accession>
<name>A0A9I9EFD4_CUCME</name>
<proteinExistence type="predicted"/>
<protein>
    <submittedName>
        <fullName evidence="3">Uncharacterized protein</fullName>
    </submittedName>
</protein>
<dbReference type="Gramene" id="MELO3C032994.2.1">
    <property type="protein sequence ID" value="MELO3C032994.2.1"/>
    <property type="gene ID" value="MELO3C032994.2"/>
</dbReference>
<dbReference type="AlphaFoldDB" id="A0A9I9EFD4"/>
<evidence type="ECO:0000256" key="2">
    <source>
        <dbReference type="ARBA" id="ARBA00023122"/>
    </source>
</evidence>
<evidence type="ECO:0000256" key="1">
    <source>
        <dbReference type="ARBA" id="ARBA00022737"/>
    </source>
</evidence>
<dbReference type="Gene3D" id="1.10.3080.10">
    <property type="entry name" value="Clc chloride channel"/>
    <property type="match status" value="1"/>
</dbReference>
<dbReference type="InterPro" id="IPR051280">
    <property type="entry name" value="Cl-channel/antiporter"/>
</dbReference>
<dbReference type="PANTHER" id="PTHR11689">
    <property type="entry name" value="CHLORIDE CHANNEL PROTEIN CLC FAMILY MEMBER"/>
    <property type="match status" value="1"/>
</dbReference>
<sequence length="41" mass="4566">MGMCIVMVEISNNLKFLPLIMLVLLMSKAIGDAFNEGLHEE</sequence>
<dbReference type="GO" id="GO:0015108">
    <property type="term" value="F:chloride transmembrane transporter activity"/>
    <property type="evidence" value="ECO:0007669"/>
    <property type="project" value="TreeGrafter"/>
</dbReference>